<dbReference type="SUPFAM" id="SSF51569">
    <property type="entry name" value="Aldolase"/>
    <property type="match status" value="1"/>
</dbReference>
<dbReference type="EC" id="4.1.2.4" evidence="7"/>
<dbReference type="GO" id="GO:0005737">
    <property type="term" value="C:cytoplasm"/>
    <property type="evidence" value="ECO:0007669"/>
    <property type="project" value="UniProtKB-SubCell"/>
</dbReference>
<comment type="function">
    <text evidence="6 7">Catalyzes a reversible aldol reaction between acetaldehyde and D-glyceraldehyde 3-phosphate to generate 2-deoxy-D-ribose 5-phosphate.</text>
</comment>
<organism evidence="8 9">
    <name type="scientific">Enterococcus columbae DSM 7374 = ATCC 51263</name>
    <dbReference type="NCBI Taxonomy" id="1121865"/>
    <lineage>
        <taxon>Bacteria</taxon>
        <taxon>Bacillati</taxon>
        <taxon>Bacillota</taxon>
        <taxon>Bacilli</taxon>
        <taxon>Lactobacillales</taxon>
        <taxon>Enterococcaceae</taxon>
        <taxon>Enterococcus</taxon>
    </lineage>
</organism>
<feature type="active site" description="Proton donor/acceptor" evidence="7">
    <location>
        <position position="188"/>
    </location>
</feature>
<proteinExistence type="inferred from homology"/>
<keyword evidence="4 7" id="KW-0704">Schiff base</keyword>
<dbReference type="HAMAP" id="MF_00114">
    <property type="entry name" value="DeoC_type1"/>
    <property type="match status" value="1"/>
</dbReference>
<accession>S0KMX2</accession>
<dbReference type="CDD" id="cd00959">
    <property type="entry name" value="DeoC"/>
    <property type="match status" value="1"/>
</dbReference>
<dbReference type="FunFam" id="3.20.20.70:FF:000044">
    <property type="entry name" value="Deoxyribose-phosphate aldolase"/>
    <property type="match status" value="1"/>
</dbReference>
<evidence type="ECO:0000313" key="9">
    <source>
        <dbReference type="Proteomes" id="UP000014113"/>
    </source>
</evidence>
<comment type="caution">
    <text evidence="8">The sequence shown here is derived from an EMBL/GenBank/DDBJ whole genome shotgun (WGS) entry which is preliminary data.</text>
</comment>
<comment type="catalytic activity">
    <reaction evidence="5 7">
        <text>2-deoxy-D-ribose 5-phosphate = D-glyceraldehyde 3-phosphate + acetaldehyde</text>
        <dbReference type="Rhea" id="RHEA:12821"/>
        <dbReference type="ChEBI" id="CHEBI:15343"/>
        <dbReference type="ChEBI" id="CHEBI:59776"/>
        <dbReference type="ChEBI" id="CHEBI:62877"/>
        <dbReference type="EC" id="4.1.2.4"/>
    </reaction>
</comment>
<dbReference type="PANTHER" id="PTHR10889">
    <property type="entry name" value="DEOXYRIBOSE-PHOSPHATE ALDOLASE"/>
    <property type="match status" value="1"/>
</dbReference>
<dbReference type="InterPro" id="IPR011343">
    <property type="entry name" value="DeoC"/>
</dbReference>
<dbReference type="Proteomes" id="UP000014113">
    <property type="component" value="Unassembled WGS sequence"/>
</dbReference>
<keyword evidence="3 7" id="KW-0456">Lyase</keyword>
<dbReference type="eggNOG" id="COG0274">
    <property type="taxonomic scope" value="Bacteria"/>
</dbReference>
<dbReference type="InterPro" id="IPR028581">
    <property type="entry name" value="DeoC_typeI"/>
</dbReference>
<sequence>MEPTLLDNYARMIDHTNLHADATSADMQKLCQEAKDYHFKMVAINQVQSQLCAQELIHTDIHVGAAIAFPLGQTSIAAKAFEVQDAIQNGATEIDYVINLTQAKAHNWAYLTKEMQTIVAICRQHEVISKVIFENCYLTDEEKIALCQIAKEVEPDFIKTSTGFGTGGATVEDVQLMVKHVGEKVQVKAAGGIRDAKTFKAMIAAGATRIGTSSGIAIIEELKKEAGNHTDAFTI</sequence>
<dbReference type="InterPro" id="IPR002915">
    <property type="entry name" value="DeoC/FbaB/LacD_aldolase"/>
</dbReference>
<comment type="similarity">
    <text evidence="1 7">Belongs to the DeoC/FbaB aldolase family. DeoC type 1 subfamily.</text>
</comment>
<dbReference type="PATRIC" id="fig|1121865.3.peg.1374"/>
<feature type="active site" description="Schiff-base intermediate with acetaldehyde" evidence="7">
    <location>
        <position position="159"/>
    </location>
</feature>
<dbReference type="Gene3D" id="3.20.20.70">
    <property type="entry name" value="Aldolase class I"/>
    <property type="match status" value="1"/>
</dbReference>
<dbReference type="Pfam" id="PF01791">
    <property type="entry name" value="DeoC"/>
    <property type="match status" value="1"/>
</dbReference>
<dbReference type="GO" id="GO:0004139">
    <property type="term" value="F:deoxyribose-phosphate aldolase activity"/>
    <property type="evidence" value="ECO:0007669"/>
    <property type="project" value="UniProtKB-UniRule"/>
</dbReference>
<feature type="active site" description="Proton donor/acceptor" evidence="7">
    <location>
        <position position="95"/>
    </location>
</feature>
<name>S0KMX2_9ENTE</name>
<dbReference type="GO" id="GO:0016052">
    <property type="term" value="P:carbohydrate catabolic process"/>
    <property type="evidence" value="ECO:0007669"/>
    <property type="project" value="TreeGrafter"/>
</dbReference>
<comment type="pathway">
    <text evidence="7">Carbohydrate degradation; 2-deoxy-D-ribose 1-phosphate degradation; D-glyceraldehyde 3-phosphate and acetaldehyde from 2-deoxy-alpha-D-ribose 1-phosphate: step 2/2.</text>
</comment>
<evidence type="ECO:0000256" key="7">
    <source>
        <dbReference type="HAMAP-Rule" id="MF_00114"/>
    </source>
</evidence>
<evidence type="ECO:0000256" key="3">
    <source>
        <dbReference type="ARBA" id="ARBA00023239"/>
    </source>
</evidence>
<dbReference type="InterPro" id="IPR013785">
    <property type="entry name" value="Aldolase_TIM"/>
</dbReference>
<dbReference type="UniPathway" id="UPA00002">
    <property type="reaction ID" value="UER00468"/>
</dbReference>
<evidence type="ECO:0000256" key="1">
    <source>
        <dbReference type="ARBA" id="ARBA00010936"/>
    </source>
</evidence>
<dbReference type="GO" id="GO:0006018">
    <property type="term" value="P:2-deoxyribose 1-phosphate catabolic process"/>
    <property type="evidence" value="ECO:0007669"/>
    <property type="project" value="UniProtKB-UniRule"/>
</dbReference>
<keyword evidence="9" id="KW-1185">Reference proteome</keyword>
<dbReference type="PIRSF" id="PIRSF001357">
    <property type="entry name" value="DeoC"/>
    <property type="match status" value="1"/>
</dbReference>
<evidence type="ECO:0000256" key="5">
    <source>
        <dbReference type="ARBA" id="ARBA00048791"/>
    </source>
</evidence>
<protein>
    <recommendedName>
        <fullName evidence="7">Deoxyribose-phosphate aldolase</fullName>
        <shortName evidence="7">DERA</shortName>
        <ecNumber evidence="7">4.1.2.4</ecNumber>
    </recommendedName>
    <alternativeName>
        <fullName evidence="7">2-deoxy-D-ribose 5-phosphate aldolase</fullName>
    </alternativeName>
    <alternativeName>
        <fullName evidence="7">Phosphodeoxyriboaldolase</fullName>
        <shortName evidence="7">Deoxyriboaldolase</shortName>
    </alternativeName>
</protein>
<evidence type="ECO:0000256" key="4">
    <source>
        <dbReference type="ARBA" id="ARBA00023270"/>
    </source>
</evidence>
<dbReference type="OrthoDB" id="9778711at2"/>
<comment type="subcellular location">
    <subcellularLocation>
        <location evidence="7">Cytoplasm</location>
    </subcellularLocation>
</comment>
<dbReference type="STRING" id="1121865.OMW_01413"/>
<dbReference type="NCBIfam" id="TIGR00126">
    <property type="entry name" value="deoC"/>
    <property type="match status" value="1"/>
</dbReference>
<evidence type="ECO:0000256" key="6">
    <source>
        <dbReference type="ARBA" id="ARBA00056337"/>
    </source>
</evidence>
<evidence type="ECO:0000313" key="8">
    <source>
        <dbReference type="EMBL" id="EOW80327.1"/>
    </source>
</evidence>
<dbReference type="AlphaFoldDB" id="S0KMX2"/>
<keyword evidence="2 7" id="KW-0963">Cytoplasm</keyword>
<dbReference type="GO" id="GO:0009264">
    <property type="term" value="P:deoxyribonucleotide catabolic process"/>
    <property type="evidence" value="ECO:0007669"/>
    <property type="project" value="UniProtKB-UniRule"/>
</dbReference>
<evidence type="ECO:0000256" key="2">
    <source>
        <dbReference type="ARBA" id="ARBA00022490"/>
    </source>
</evidence>
<dbReference type="PANTHER" id="PTHR10889:SF1">
    <property type="entry name" value="DEOXYRIBOSE-PHOSPHATE ALDOLASE"/>
    <property type="match status" value="1"/>
</dbReference>
<reference evidence="8 9" key="1">
    <citation type="submission" date="2013-03" db="EMBL/GenBank/DDBJ databases">
        <title>The Genome Sequence of Enterococcus columbae ATCC_51263 (PacBio/Illumina hybrid assembly).</title>
        <authorList>
            <consortium name="The Broad Institute Genomics Platform"/>
            <consortium name="The Broad Institute Genome Sequencing Center for Infectious Disease"/>
            <person name="Earl A."/>
            <person name="Russ C."/>
            <person name="Gilmore M."/>
            <person name="Surin D."/>
            <person name="Walker B."/>
            <person name="Young S."/>
            <person name="Zeng Q."/>
            <person name="Gargeya S."/>
            <person name="Fitzgerald M."/>
            <person name="Haas B."/>
            <person name="Abouelleil A."/>
            <person name="Allen A.W."/>
            <person name="Alvarado L."/>
            <person name="Arachchi H.M."/>
            <person name="Berlin A.M."/>
            <person name="Chapman S.B."/>
            <person name="Gainer-Dewar J."/>
            <person name="Goldberg J."/>
            <person name="Griggs A."/>
            <person name="Gujja S."/>
            <person name="Hansen M."/>
            <person name="Howarth C."/>
            <person name="Imamovic A."/>
            <person name="Ireland A."/>
            <person name="Larimer J."/>
            <person name="McCowan C."/>
            <person name="Murphy C."/>
            <person name="Pearson M."/>
            <person name="Poon T.W."/>
            <person name="Priest M."/>
            <person name="Roberts A."/>
            <person name="Saif S."/>
            <person name="Shea T."/>
            <person name="Sisk P."/>
            <person name="Sykes S."/>
            <person name="Wortman J."/>
            <person name="Nusbaum C."/>
            <person name="Birren B."/>
        </authorList>
    </citation>
    <scope>NUCLEOTIDE SEQUENCE [LARGE SCALE GENOMIC DNA]</scope>
    <source>
        <strain evidence="8 9">ATCC 51263</strain>
    </source>
</reference>
<dbReference type="SMART" id="SM01133">
    <property type="entry name" value="DeoC"/>
    <property type="match status" value="1"/>
</dbReference>
<dbReference type="RefSeq" id="WP_016183553.1">
    <property type="nucleotide sequence ID" value="NZ_JXKI01000004.1"/>
</dbReference>
<dbReference type="EMBL" id="ASWJ01000009">
    <property type="protein sequence ID" value="EOW80327.1"/>
    <property type="molecule type" value="Genomic_DNA"/>
</dbReference>
<gene>
    <name evidence="7" type="primary">deoC</name>
    <name evidence="8" type="ORF">I568_02027</name>
</gene>